<dbReference type="InterPro" id="IPR040503">
    <property type="entry name" value="TRHO_N"/>
</dbReference>
<reference evidence="2" key="1">
    <citation type="journal article" date="2020" name="Stud. Mycol.">
        <title>101 Dothideomycetes genomes: a test case for predicting lifestyles and emergence of pathogens.</title>
        <authorList>
            <person name="Haridas S."/>
            <person name="Albert R."/>
            <person name="Binder M."/>
            <person name="Bloem J."/>
            <person name="Labutti K."/>
            <person name="Salamov A."/>
            <person name="Andreopoulos B."/>
            <person name="Baker S."/>
            <person name="Barry K."/>
            <person name="Bills G."/>
            <person name="Bluhm B."/>
            <person name="Cannon C."/>
            <person name="Castanera R."/>
            <person name="Culley D."/>
            <person name="Daum C."/>
            <person name="Ezra D."/>
            <person name="Gonzalez J."/>
            <person name="Henrissat B."/>
            <person name="Kuo A."/>
            <person name="Liang C."/>
            <person name="Lipzen A."/>
            <person name="Lutzoni F."/>
            <person name="Magnuson J."/>
            <person name="Mondo S."/>
            <person name="Nolan M."/>
            <person name="Ohm R."/>
            <person name="Pangilinan J."/>
            <person name="Park H.-J."/>
            <person name="Ramirez L."/>
            <person name="Alfaro M."/>
            <person name="Sun H."/>
            <person name="Tritt A."/>
            <person name="Yoshinaga Y."/>
            <person name="Zwiers L.-H."/>
            <person name="Turgeon B."/>
            <person name="Goodwin S."/>
            <person name="Spatafora J."/>
            <person name="Crous P."/>
            <person name="Grigoriev I."/>
        </authorList>
    </citation>
    <scope>NUCLEOTIDE SEQUENCE</scope>
    <source>
        <strain evidence="2">CBS 269.34</strain>
    </source>
</reference>
<feature type="domain" description="Rhodanese" evidence="1">
    <location>
        <begin position="219"/>
        <end position="338"/>
    </location>
</feature>
<dbReference type="OrthoDB" id="25002at2759"/>
<dbReference type="PANTHER" id="PTHR43268">
    <property type="entry name" value="THIOSULFATE SULFURTRANSFERASE/RHODANESE-LIKE DOMAIN-CONTAINING PROTEIN 2"/>
    <property type="match status" value="1"/>
</dbReference>
<organism evidence="2 3">
    <name type="scientific">Lophium mytilinum</name>
    <dbReference type="NCBI Taxonomy" id="390894"/>
    <lineage>
        <taxon>Eukaryota</taxon>
        <taxon>Fungi</taxon>
        <taxon>Dikarya</taxon>
        <taxon>Ascomycota</taxon>
        <taxon>Pezizomycotina</taxon>
        <taxon>Dothideomycetes</taxon>
        <taxon>Pleosporomycetidae</taxon>
        <taxon>Mytilinidiales</taxon>
        <taxon>Mytilinidiaceae</taxon>
        <taxon>Lophium</taxon>
    </lineage>
</organism>
<name>A0A6A6QA46_9PEZI</name>
<dbReference type="Pfam" id="PF17773">
    <property type="entry name" value="UPF0176_N"/>
    <property type="match status" value="1"/>
</dbReference>
<evidence type="ECO:0000313" key="2">
    <source>
        <dbReference type="EMBL" id="KAF2488919.1"/>
    </source>
</evidence>
<dbReference type="InterPro" id="IPR020936">
    <property type="entry name" value="TrhO"/>
</dbReference>
<dbReference type="AlphaFoldDB" id="A0A6A6QA46"/>
<dbReference type="InterPro" id="IPR036873">
    <property type="entry name" value="Rhodanese-like_dom_sf"/>
</dbReference>
<accession>A0A6A6QA46</accession>
<proteinExistence type="predicted"/>
<dbReference type="Gene3D" id="3.30.70.100">
    <property type="match status" value="1"/>
</dbReference>
<gene>
    <name evidence="2" type="ORF">BU16DRAFT_623187</name>
</gene>
<dbReference type="EMBL" id="MU004200">
    <property type="protein sequence ID" value="KAF2488919.1"/>
    <property type="molecule type" value="Genomic_DNA"/>
</dbReference>
<evidence type="ECO:0000313" key="3">
    <source>
        <dbReference type="Proteomes" id="UP000799750"/>
    </source>
</evidence>
<protein>
    <recommendedName>
        <fullName evidence="1">Rhodanese domain-containing protein</fullName>
    </recommendedName>
</protein>
<sequence length="498" mass="54152">MTRDARKAGATPHLPWVEICTATLCTATNQLSTSRSPTSKLTIPGFGRSKVDMAPATSEPLSYTCTCPASTTSGSVLLFYRYYSNDPQILPTHIPENSAPLDVASFHEHLASELELGGKLRFATEGFNITIGGTTAAIAAYISACVTHWSFSGLPLSTSTEREAFFKPTPGCACVFGGHASTKICAEVTPLGITDYAPASWSSVTALSPAAFHKKCIEGAKDLQLVDMRNHYESRIGYFVTGAGEVAVRPGIRRFSQWPGFVVRHLASTNKEERGEGIVGERRQKQVLTYCTGGVRCEKGARFMQEALVEEPGGIEARVFTLQGGIVGYLAWMKGEIESGQKRKGDCLFKGKNYVFDARGSMELGLMDGRHDPVAACHGCARPEDRLRSIWAAMADAIRIASLSSKMVSGSLPSGLYVGERPSELSEIIVRSCDSLRACEDQESSERNRVLAIAQLGPSICNEIESLQGTLKALRPRFHDFVQRRETSGQQRNYNESL</sequence>
<dbReference type="Proteomes" id="UP000799750">
    <property type="component" value="Unassembled WGS sequence"/>
</dbReference>
<evidence type="ECO:0000259" key="1">
    <source>
        <dbReference type="PROSITE" id="PS50206"/>
    </source>
</evidence>
<dbReference type="PANTHER" id="PTHR43268:SF6">
    <property type="entry name" value="THIOSULFATE SULFURTRANSFERASE_RHODANESE-LIKE DOMAIN-CONTAINING PROTEIN 2"/>
    <property type="match status" value="1"/>
</dbReference>
<dbReference type="Gene3D" id="3.40.250.10">
    <property type="entry name" value="Rhodanese-like domain"/>
    <property type="match status" value="1"/>
</dbReference>
<dbReference type="InterPro" id="IPR001763">
    <property type="entry name" value="Rhodanese-like_dom"/>
</dbReference>
<keyword evidence="3" id="KW-1185">Reference proteome</keyword>
<dbReference type="SUPFAM" id="SSF52821">
    <property type="entry name" value="Rhodanese/Cell cycle control phosphatase"/>
    <property type="match status" value="1"/>
</dbReference>
<dbReference type="PROSITE" id="PS50206">
    <property type="entry name" value="RHODANESE_3"/>
    <property type="match status" value="1"/>
</dbReference>